<keyword evidence="2" id="KW-0443">Lipid metabolism</keyword>
<dbReference type="PIRSF" id="PIRSF000126">
    <property type="entry name" value="11-beta-HSD1"/>
    <property type="match status" value="1"/>
</dbReference>
<dbReference type="Proteomes" id="UP000582659">
    <property type="component" value="Unassembled WGS sequence"/>
</dbReference>
<protein>
    <submittedName>
        <fullName evidence="6">(pine wood nematode) hypothetical protein</fullName>
    </submittedName>
</protein>
<feature type="transmembrane region" description="Helical" evidence="5">
    <location>
        <begin position="12"/>
        <end position="36"/>
    </location>
</feature>
<keyword evidence="1" id="KW-0521">NADP</keyword>
<dbReference type="CDD" id="cd05356">
    <property type="entry name" value="17beta-HSD1_like_SDR_c"/>
    <property type="match status" value="1"/>
</dbReference>
<dbReference type="SUPFAM" id="SSF51735">
    <property type="entry name" value="NAD(P)-binding Rossmann-fold domains"/>
    <property type="match status" value="1"/>
</dbReference>
<keyword evidence="5" id="KW-1133">Transmembrane helix</keyword>
<keyword evidence="2" id="KW-0444">Lipid biosynthesis</keyword>
<keyword evidence="3" id="KW-0560">Oxidoreductase</keyword>
<dbReference type="PANTHER" id="PTHR43086">
    <property type="entry name" value="VERY-LONG-CHAIN 3-OXOOACYL-COA REDUCTASE"/>
    <property type="match status" value="1"/>
</dbReference>
<evidence type="ECO:0000313" key="6">
    <source>
        <dbReference type="EMBL" id="CAD5214791.1"/>
    </source>
</evidence>
<gene>
    <name evidence="6" type="ORF">BXYJ_LOCUS3706</name>
</gene>
<keyword evidence="5" id="KW-0472">Membrane</keyword>
<dbReference type="Pfam" id="PF00106">
    <property type="entry name" value="adh_short"/>
    <property type="match status" value="1"/>
</dbReference>
<reference evidence="6" key="2">
    <citation type="submission" date="2020-09" db="EMBL/GenBank/DDBJ databases">
        <authorList>
            <person name="Kikuchi T."/>
        </authorList>
    </citation>
    <scope>NUCLEOTIDE SEQUENCE</scope>
    <source>
        <strain evidence="6">Ka4C1</strain>
    </source>
</reference>
<dbReference type="PRINTS" id="PR00081">
    <property type="entry name" value="GDHRDH"/>
</dbReference>
<dbReference type="GO" id="GO:0006694">
    <property type="term" value="P:steroid biosynthetic process"/>
    <property type="evidence" value="ECO:0007669"/>
    <property type="project" value="UniProtKB-KW"/>
</dbReference>
<keyword evidence="2" id="KW-0752">Steroid biosynthesis</keyword>
<proteinExistence type="inferred from homology"/>
<evidence type="ECO:0000256" key="2">
    <source>
        <dbReference type="ARBA" id="ARBA00022955"/>
    </source>
</evidence>
<keyword evidence="5" id="KW-0812">Transmembrane</keyword>
<evidence type="ECO:0000256" key="5">
    <source>
        <dbReference type="SAM" id="Phobius"/>
    </source>
</evidence>
<dbReference type="GO" id="GO:0030497">
    <property type="term" value="P:fatty acid elongation"/>
    <property type="evidence" value="ECO:0007669"/>
    <property type="project" value="TreeGrafter"/>
</dbReference>
<dbReference type="Proteomes" id="UP000095284">
    <property type="component" value="Unplaced"/>
</dbReference>
<dbReference type="AlphaFoldDB" id="A0A1I7RPA7"/>
<evidence type="ECO:0000313" key="8">
    <source>
        <dbReference type="Proteomes" id="UP000659654"/>
    </source>
</evidence>
<dbReference type="PRINTS" id="PR00080">
    <property type="entry name" value="SDRFAMILY"/>
</dbReference>
<dbReference type="OrthoDB" id="5545019at2759"/>
<dbReference type="eggNOG" id="KOG1014">
    <property type="taxonomic scope" value="Eukaryota"/>
</dbReference>
<keyword evidence="8" id="KW-1185">Reference proteome</keyword>
<name>A0A1I7RPA7_BURXY</name>
<dbReference type="SMR" id="A0A1I7RPA7"/>
<evidence type="ECO:0000313" key="7">
    <source>
        <dbReference type="Proteomes" id="UP000095284"/>
    </source>
</evidence>
<dbReference type="EMBL" id="CAJFDI010000002">
    <property type="protein sequence ID" value="CAD5214791.1"/>
    <property type="molecule type" value="Genomic_DNA"/>
</dbReference>
<dbReference type="PANTHER" id="PTHR43086:SF2">
    <property type="entry name" value="HYDROXYSTEROID DEHYDROGENASE-LIKE PROTEIN 1"/>
    <property type="match status" value="1"/>
</dbReference>
<evidence type="ECO:0000256" key="3">
    <source>
        <dbReference type="ARBA" id="ARBA00023002"/>
    </source>
</evidence>
<dbReference type="EMBL" id="CAJFCV020000002">
    <property type="protein sequence ID" value="CAG9095697.1"/>
    <property type="molecule type" value="Genomic_DNA"/>
</dbReference>
<dbReference type="GO" id="GO:0005783">
    <property type="term" value="C:endoplasmic reticulum"/>
    <property type="evidence" value="ECO:0007669"/>
    <property type="project" value="TreeGrafter"/>
</dbReference>
<dbReference type="WBParaSite" id="BXY_0254800.1">
    <property type="protein sequence ID" value="BXY_0254800.1"/>
    <property type="gene ID" value="BXY_0254800"/>
</dbReference>
<reference evidence="9" key="1">
    <citation type="submission" date="2016-11" db="UniProtKB">
        <authorList>
            <consortium name="WormBaseParasite"/>
        </authorList>
    </citation>
    <scope>IDENTIFICATION</scope>
</reference>
<evidence type="ECO:0000256" key="4">
    <source>
        <dbReference type="ARBA" id="ARBA00038261"/>
    </source>
</evidence>
<evidence type="ECO:0000313" key="9">
    <source>
        <dbReference type="WBParaSite" id="BXY_0254800.1"/>
    </source>
</evidence>
<dbReference type="Proteomes" id="UP000659654">
    <property type="component" value="Unassembled WGS sequence"/>
</dbReference>
<dbReference type="GO" id="GO:0016491">
    <property type="term" value="F:oxidoreductase activity"/>
    <property type="evidence" value="ECO:0007669"/>
    <property type="project" value="UniProtKB-KW"/>
</dbReference>
<sequence>MGLFENIGYALYLYGVYTLIKIVYHIGFHAYVYFFAEPKDLKKLARSDWAAITGATDGIGKAYAFELAKRGFNLILISRTQSRLIDTKEKLLAQYKGIQVETIAFDFKNTKPEDYVNTFTEPLKKVGLLFNNVGAGPQTVDRFHELIGGIGENKEIVDVNMYPAVFLSSIVLKPMEERGGGVIVNNGSMASSFNYPFCTAYGLSKSALEKFTHSIRIENPKIHIQYLAPGFITTKLSKSSTPNFLVRTPEDFVESAVKTIGWAETTKGHYAHQLVFDIMEALPVFVQDLLIKTTLLSKKQEFLDELAKKQKQN</sequence>
<comment type="similarity">
    <text evidence="4">Belongs to the short-chain dehydrogenases/reductases (SDR) family. 17-beta-HSD 3 subfamily.</text>
</comment>
<organism evidence="7 9">
    <name type="scientific">Bursaphelenchus xylophilus</name>
    <name type="common">Pinewood nematode worm</name>
    <name type="synonym">Aphelenchoides xylophilus</name>
    <dbReference type="NCBI Taxonomy" id="6326"/>
    <lineage>
        <taxon>Eukaryota</taxon>
        <taxon>Metazoa</taxon>
        <taxon>Ecdysozoa</taxon>
        <taxon>Nematoda</taxon>
        <taxon>Chromadorea</taxon>
        <taxon>Rhabditida</taxon>
        <taxon>Tylenchina</taxon>
        <taxon>Tylenchomorpha</taxon>
        <taxon>Aphelenchoidea</taxon>
        <taxon>Aphelenchoididae</taxon>
        <taxon>Bursaphelenchus</taxon>
    </lineage>
</organism>
<dbReference type="InterPro" id="IPR036291">
    <property type="entry name" value="NAD(P)-bd_dom_sf"/>
</dbReference>
<dbReference type="InterPro" id="IPR002347">
    <property type="entry name" value="SDR_fam"/>
</dbReference>
<evidence type="ECO:0000256" key="1">
    <source>
        <dbReference type="ARBA" id="ARBA00022857"/>
    </source>
</evidence>
<dbReference type="Gene3D" id="3.40.50.720">
    <property type="entry name" value="NAD(P)-binding Rossmann-like Domain"/>
    <property type="match status" value="1"/>
</dbReference>
<accession>A0A1I7RPA7</accession>